<feature type="region of interest" description="Disordered" evidence="1">
    <location>
        <begin position="74"/>
        <end position="95"/>
    </location>
</feature>
<evidence type="ECO:0000313" key="3">
    <source>
        <dbReference type="Proteomes" id="UP001230504"/>
    </source>
</evidence>
<dbReference type="EMBL" id="JAHLJV010000052">
    <property type="protein sequence ID" value="KAK1580736.1"/>
    <property type="molecule type" value="Genomic_DNA"/>
</dbReference>
<dbReference type="RefSeq" id="XP_060411753.1">
    <property type="nucleotide sequence ID" value="XM_060560200.1"/>
</dbReference>
<dbReference type="Proteomes" id="UP001230504">
    <property type="component" value="Unassembled WGS sequence"/>
</dbReference>
<organism evidence="2 3">
    <name type="scientific">Colletotrichum navitas</name>
    <dbReference type="NCBI Taxonomy" id="681940"/>
    <lineage>
        <taxon>Eukaryota</taxon>
        <taxon>Fungi</taxon>
        <taxon>Dikarya</taxon>
        <taxon>Ascomycota</taxon>
        <taxon>Pezizomycotina</taxon>
        <taxon>Sordariomycetes</taxon>
        <taxon>Hypocreomycetidae</taxon>
        <taxon>Glomerellales</taxon>
        <taxon>Glomerellaceae</taxon>
        <taxon>Colletotrichum</taxon>
        <taxon>Colletotrichum graminicola species complex</taxon>
    </lineage>
</organism>
<proteinExistence type="predicted"/>
<accession>A0AAD8PUC9</accession>
<comment type="caution">
    <text evidence="2">The sequence shown here is derived from an EMBL/GenBank/DDBJ whole genome shotgun (WGS) entry which is preliminary data.</text>
</comment>
<keyword evidence="3" id="KW-1185">Reference proteome</keyword>
<dbReference type="AlphaFoldDB" id="A0AAD8PUC9"/>
<reference evidence="2" key="1">
    <citation type="submission" date="2021-06" db="EMBL/GenBank/DDBJ databases">
        <title>Comparative genomics, transcriptomics and evolutionary studies reveal genomic signatures of adaptation to plant cell wall in hemibiotrophic fungi.</title>
        <authorList>
            <consortium name="DOE Joint Genome Institute"/>
            <person name="Baroncelli R."/>
            <person name="Diaz J.F."/>
            <person name="Benocci T."/>
            <person name="Peng M."/>
            <person name="Battaglia E."/>
            <person name="Haridas S."/>
            <person name="Andreopoulos W."/>
            <person name="Labutti K."/>
            <person name="Pangilinan J."/>
            <person name="Floch G.L."/>
            <person name="Makela M.R."/>
            <person name="Henrissat B."/>
            <person name="Grigoriev I.V."/>
            <person name="Crouch J.A."/>
            <person name="De Vries R.P."/>
            <person name="Sukno S.A."/>
            <person name="Thon M.R."/>
        </authorList>
    </citation>
    <scope>NUCLEOTIDE SEQUENCE</scope>
    <source>
        <strain evidence="2">CBS 125086</strain>
    </source>
</reference>
<evidence type="ECO:0000313" key="2">
    <source>
        <dbReference type="EMBL" id="KAK1580736.1"/>
    </source>
</evidence>
<name>A0AAD8PUC9_9PEZI</name>
<dbReference type="GeneID" id="85444440"/>
<gene>
    <name evidence="2" type="ORF">LY79DRAFT_581635</name>
</gene>
<sequence length="147" mass="16590">MLKPMICRASSNGSTSSAYLLQVQVLNCSKDTREDFEETEDIFVEYCEINVENENVENEADDAEEAKVVLGASNEKPARAANKKPKKIKTSSPEGQWYGFPTSDFTVSRDWLSGAQNASKGAKYNFRHLDITVDKPWIAECRYYYLG</sequence>
<evidence type="ECO:0000256" key="1">
    <source>
        <dbReference type="SAM" id="MobiDB-lite"/>
    </source>
</evidence>
<protein>
    <submittedName>
        <fullName evidence="2">Uncharacterized protein</fullName>
    </submittedName>
</protein>